<dbReference type="Pfam" id="PF03551">
    <property type="entry name" value="PadR"/>
    <property type="match status" value="1"/>
</dbReference>
<accession>X1A6R2</accession>
<feature type="domain" description="Transcription regulator PadR N-terminal" evidence="1">
    <location>
        <begin position="18"/>
        <end position="92"/>
    </location>
</feature>
<evidence type="ECO:0000313" key="2">
    <source>
        <dbReference type="EMBL" id="GAG55891.1"/>
    </source>
</evidence>
<gene>
    <name evidence="2" type="ORF">S01H4_11555</name>
</gene>
<dbReference type="InterPro" id="IPR052509">
    <property type="entry name" value="Metal_resp_DNA-bind_regulator"/>
</dbReference>
<dbReference type="PANTHER" id="PTHR33169">
    <property type="entry name" value="PADR-FAMILY TRANSCRIPTIONAL REGULATOR"/>
    <property type="match status" value="1"/>
</dbReference>
<organism evidence="2">
    <name type="scientific">marine sediment metagenome</name>
    <dbReference type="NCBI Taxonomy" id="412755"/>
    <lineage>
        <taxon>unclassified sequences</taxon>
        <taxon>metagenomes</taxon>
        <taxon>ecological metagenomes</taxon>
    </lineage>
</organism>
<name>X1A6R2_9ZZZZ</name>
<dbReference type="InterPro" id="IPR005149">
    <property type="entry name" value="Tscrpt_reg_PadR_N"/>
</dbReference>
<dbReference type="EMBL" id="BART01004698">
    <property type="protein sequence ID" value="GAG55891.1"/>
    <property type="molecule type" value="Genomic_DNA"/>
</dbReference>
<dbReference type="InterPro" id="IPR036388">
    <property type="entry name" value="WH-like_DNA-bd_sf"/>
</dbReference>
<dbReference type="SUPFAM" id="SSF46785">
    <property type="entry name" value="Winged helix' DNA-binding domain"/>
    <property type="match status" value="1"/>
</dbReference>
<dbReference type="PANTHER" id="PTHR33169:SF13">
    <property type="entry name" value="PADR-FAMILY TRANSCRIPTIONAL REGULATOR"/>
    <property type="match status" value="1"/>
</dbReference>
<dbReference type="AlphaFoldDB" id="X1A6R2"/>
<reference evidence="2" key="1">
    <citation type="journal article" date="2014" name="Front. Microbiol.">
        <title>High frequency of phylogenetically diverse reductive dehalogenase-homologous genes in deep subseafloor sedimentary metagenomes.</title>
        <authorList>
            <person name="Kawai M."/>
            <person name="Futagami T."/>
            <person name="Toyoda A."/>
            <person name="Takaki Y."/>
            <person name="Nishi S."/>
            <person name="Hori S."/>
            <person name="Arai W."/>
            <person name="Tsubouchi T."/>
            <person name="Morono Y."/>
            <person name="Uchiyama I."/>
            <person name="Ito T."/>
            <person name="Fujiyama A."/>
            <person name="Inagaki F."/>
            <person name="Takami H."/>
        </authorList>
    </citation>
    <scope>NUCLEOTIDE SEQUENCE</scope>
    <source>
        <strain evidence="2">Expedition CK06-06</strain>
    </source>
</reference>
<protein>
    <recommendedName>
        <fullName evidence="1">Transcription regulator PadR N-terminal domain-containing protein</fullName>
    </recommendedName>
</protein>
<evidence type="ECO:0000259" key="1">
    <source>
        <dbReference type="Pfam" id="PF03551"/>
    </source>
</evidence>
<comment type="caution">
    <text evidence="2">The sequence shown here is derived from an EMBL/GenBank/DDBJ whole genome shotgun (WGS) entry which is preliminary data.</text>
</comment>
<sequence>MDVQANLPLTETTFFIMLSLASEPKHGYAIMKEVETLSRGNVQLRTGTLYGAIKRLLGGGWIERVGEEDKGKDQSRGRKSYQLTNLGRCVLEAELMRLDSLVAVAHEALAGAKA</sequence>
<proteinExistence type="predicted"/>
<dbReference type="Gene3D" id="1.10.10.10">
    <property type="entry name" value="Winged helix-like DNA-binding domain superfamily/Winged helix DNA-binding domain"/>
    <property type="match status" value="1"/>
</dbReference>
<dbReference type="InterPro" id="IPR036390">
    <property type="entry name" value="WH_DNA-bd_sf"/>
</dbReference>